<evidence type="ECO:0000256" key="1">
    <source>
        <dbReference type="ARBA" id="ARBA00012417"/>
    </source>
</evidence>
<keyword evidence="3" id="KW-0548">Nucleotidyltransferase</keyword>
<protein>
    <recommendedName>
        <fullName evidence="1">DNA-directed DNA polymerase</fullName>
        <ecNumber evidence="1">2.7.7.7</ecNumber>
    </recommendedName>
</protein>
<dbReference type="EMBL" id="LJCS01000038">
    <property type="protein sequence ID" value="KOY61487.1"/>
    <property type="molecule type" value="Genomic_DNA"/>
</dbReference>
<keyword evidence="4" id="KW-0239">DNA-directed DNA polymerase</keyword>
<reference evidence="5 6" key="1">
    <citation type="submission" date="2015-09" db="EMBL/GenBank/DDBJ databases">
        <title>Draft genome sequence and assembly of Photorhabdus sp. VMG, a bacterial symbiont associated with Heterorhabditis zealandica.</title>
        <authorList>
            <person name="Naidoo S."/>
            <person name="Featherston J."/>
            <person name="Mothupi B."/>
            <person name="Gray V.M."/>
        </authorList>
    </citation>
    <scope>NUCLEOTIDE SEQUENCE [LARGE SCALE GENOMIC DNA]</scope>
    <source>
        <strain evidence="5 6">VMG</strain>
    </source>
</reference>
<name>A0ABR5KA50_9GAMM</name>
<organism evidence="5 6">
    <name type="scientific">Photorhabdus heterorhabditis</name>
    <dbReference type="NCBI Taxonomy" id="880156"/>
    <lineage>
        <taxon>Bacteria</taxon>
        <taxon>Pseudomonadati</taxon>
        <taxon>Pseudomonadota</taxon>
        <taxon>Gammaproteobacteria</taxon>
        <taxon>Enterobacterales</taxon>
        <taxon>Morganellaceae</taxon>
        <taxon>Photorhabdus</taxon>
    </lineage>
</organism>
<accession>A0ABR5KA50</accession>
<dbReference type="PANTHER" id="PTHR10322:SF23">
    <property type="entry name" value="DNA POLYMERASE DELTA CATALYTIC SUBUNIT"/>
    <property type="match status" value="1"/>
</dbReference>
<evidence type="ECO:0000256" key="3">
    <source>
        <dbReference type="ARBA" id="ARBA00022695"/>
    </source>
</evidence>
<dbReference type="InterPro" id="IPR043502">
    <property type="entry name" value="DNA/RNA_pol_sf"/>
</dbReference>
<evidence type="ECO:0000256" key="4">
    <source>
        <dbReference type="ARBA" id="ARBA00022932"/>
    </source>
</evidence>
<dbReference type="InterPro" id="IPR042087">
    <property type="entry name" value="DNA_pol_B_thumb"/>
</dbReference>
<keyword evidence="2" id="KW-0808">Transferase</keyword>
<sequence>METARTDWTPLAQDFQKQLYSLIFHQQPYQKFIRRYITSTLEGKFDDKLIYRERLRHKLSDYQRNVPPHVRAARLADEYNLQHNRPLQYQNGGWIRYVMMQSGPEPLENLHSSPDYDHYINKQIQPIADAILSILQDNFTTLFTGQIVMPFS</sequence>
<evidence type="ECO:0000313" key="6">
    <source>
        <dbReference type="Proteomes" id="UP000037727"/>
    </source>
</evidence>
<dbReference type="PANTHER" id="PTHR10322">
    <property type="entry name" value="DNA POLYMERASE CATALYTIC SUBUNIT"/>
    <property type="match status" value="1"/>
</dbReference>
<gene>
    <name evidence="5" type="ORF">AM629_13550</name>
</gene>
<evidence type="ECO:0000256" key="2">
    <source>
        <dbReference type="ARBA" id="ARBA00022679"/>
    </source>
</evidence>
<dbReference type="EC" id="2.7.7.7" evidence="1"/>
<dbReference type="SUPFAM" id="SSF56672">
    <property type="entry name" value="DNA/RNA polymerases"/>
    <property type="match status" value="1"/>
</dbReference>
<evidence type="ECO:0000313" key="5">
    <source>
        <dbReference type="EMBL" id="KOY61487.1"/>
    </source>
</evidence>
<dbReference type="InterPro" id="IPR050240">
    <property type="entry name" value="DNA_pol_type-B"/>
</dbReference>
<keyword evidence="6" id="KW-1185">Reference proteome</keyword>
<dbReference type="Gene3D" id="1.10.132.60">
    <property type="entry name" value="DNA polymerase family B, C-terminal domain"/>
    <property type="match status" value="1"/>
</dbReference>
<comment type="caution">
    <text evidence="5">The sequence shown here is derived from an EMBL/GenBank/DDBJ whole genome shotgun (WGS) entry which is preliminary data.</text>
</comment>
<dbReference type="Proteomes" id="UP000037727">
    <property type="component" value="Unassembled WGS sequence"/>
</dbReference>
<proteinExistence type="predicted"/>